<comment type="subcellular location">
    <subcellularLocation>
        <location evidence="1">Mitochondrion</location>
    </subcellularLocation>
</comment>
<dbReference type="SMART" id="SM00584">
    <property type="entry name" value="TLDc"/>
    <property type="match status" value="1"/>
</dbReference>
<dbReference type="EnsemblMetazoa" id="XM_022808125">
    <property type="protein sequence ID" value="XP_022663860"/>
    <property type="gene ID" value="LOC111251494"/>
</dbReference>
<name>A0A7M7KHZ0_VARDE</name>
<dbReference type="PANTHER" id="PTHR23354:SF62">
    <property type="entry name" value="MUSTARD, ISOFORM V"/>
    <property type="match status" value="1"/>
</dbReference>
<dbReference type="InParanoid" id="A0A7M7KHZ0"/>
<evidence type="ECO:0000256" key="3">
    <source>
        <dbReference type="ARBA" id="ARBA00023128"/>
    </source>
</evidence>
<dbReference type="Proteomes" id="UP000594260">
    <property type="component" value="Unplaced"/>
</dbReference>
<evidence type="ECO:0000313" key="7">
    <source>
        <dbReference type="Proteomes" id="UP000594260"/>
    </source>
</evidence>
<keyword evidence="7" id="KW-1185">Reference proteome</keyword>
<dbReference type="RefSeq" id="XP_022663860.1">
    <property type="nucleotide sequence ID" value="XM_022808125.1"/>
</dbReference>
<reference evidence="6" key="1">
    <citation type="submission" date="2021-01" db="UniProtKB">
        <authorList>
            <consortium name="EnsemblMetazoa"/>
        </authorList>
    </citation>
    <scope>IDENTIFICATION</scope>
</reference>
<accession>A0A7M7KHZ0</accession>
<evidence type="ECO:0000256" key="4">
    <source>
        <dbReference type="ARBA" id="ARBA00040604"/>
    </source>
</evidence>
<protein>
    <recommendedName>
        <fullName evidence="4">Oxidation resistance protein 1</fullName>
    </recommendedName>
</protein>
<dbReference type="AlphaFoldDB" id="A0A7M7KHZ0"/>
<dbReference type="GO" id="GO:0005739">
    <property type="term" value="C:mitochondrion"/>
    <property type="evidence" value="ECO:0007669"/>
    <property type="project" value="UniProtKB-SubCell"/>
</dbReference>
<dbReference type="OMA" id="MPPRTQG"/>
<dbReference type="PANTHER" id="PTHR23354">
    <property type="entry name" value="NUCLEOLAR PROTEIN 7/ESTROGEN RECEPTOR COACTIVATOR-RELATED"/>
    <property type="match status" value="1"/>
</dbReference>
<dbReference type="GeneID" id="111251494"/>
<evidence type="ECO:0000259" key="5">
    <source>
        <dbReference type="PROSITE" id="PS51886"/>
    </source>
</evidence>
<organism evidence="6 7">
    <name type="scientific">Varroa destructor</name>
    <name type="common">Honeybee mite</name>
    <dbReference type="NCBI Taxonomy" id="109461"/>
    <lineage>
        <taxon>Eukaryota</taxon>
        <taxon>Metazoa</taxon>
        <taxon>Ecdysozoa</taxon>
        <taxon>Arthropoda</taxon>
        <taxon>Chelicerata</taxon>
        <taxon>Arachnida</taxon>
        <taxon>Acari</taxon>
        <taxon>Parasitiformes</taxon>
        <taxon>Mesostigmata</taxon>
        <taxon>Gamasina</taxon>
        <taxon>Dermanyssoidea</taxon>
        <taxon>Varroidae</taxon>
        <taxon>Varroa</taxon>
    </lineage>
</organism>
<dbReference type="KEGG" id="vde:111251494"/>
<evidence type="ECO:0000313" key="6">
    <source>
        <dbReference type="EnsemblMetazoa" id="XP_022663860"/>
    </source>
</evidence>
<dbReference type="PROSITE" id="PS51886">
    <property type="entry name" value="TLDC"/>
    <property type="match status" value="1"/>
</dbReference>
<evidence type="ECO:0000256" key="1">
    <source>
        <dbReference type="ARBA" id="ARBA00004173"/>
    </source>
</evidence>
<sequence>MGNIASEIQETIYDEPVVELIFPQMLAKSTILTENQISCLYRSMPPRLQSQPWRLTFSTEHQGYSLMTMYRQMENVEGPVLVVVKEFQGTIFGVLTSDPLLIQSRWYGRCESFLYTFKPDFHVYGPSFLNENCIFASPTCLMFGGGKDGLSGLYLGEDFCDGSSFMCDTYQNKQLSKDENFLIRAVEIWTFFDKF</sequence>
<comment type="similarity">
    <text evidence="2">Belongs to the OXR1 family.</text>
</comment>
<dbReference type="InterPro" id="IPR006571">
    <property type="entry name" value="TLDc_dom"/>
</dbReference>
<dbReference type="Pfam" id="PF07534">
    <property type="entry name" value="TLD"/>
    <property type="match status" value="1"/>
</dbReference>
<keyword evidence="3" id="KW-0496">Mitochondrion</keyword>
<proteinExistence type="inferred from homology"/>
<feature type="domain" description="TLDc" evidence="5">
    <location>
        <begin position="30"/>
        <end position="192"/>
    </location>
</feature>
<dbReference type="OrthoDB" id="26679at2759"/>
<evidence type="ECO:0000256" key="2">
    <source>
        <dbReference type="ARBA" id="ARBA00009540"/>
    </source>
</evidence>